<dbReference type="FunFam" id="3.30.565.10:FF:000010">
    <property type="entry name" value="Sensor histidine kinase RcsC"/>
    <property type="match status" value="1"/>
</dbReference>
<evidence type="ECO:0000256" key="2">
    <source>
        <dbReference type="ARBA" id="ARBA00012438"/>
    </source>
</evidence>
<dbReference type="InterPro" id="IPR011990">
    <property type="entry name" value="TPR-like_helical_dom_sf"/>
</dbReference>
<dbReference type="SMART" id="SM00448">
    <property type="entry name" value="REC"/>
    <property type="match status" value="1"/>
</dbReference>
<dbReference type="Gene3D" id="3.40.50.2300">
    <property type="match status" value="1"/>
</dbReference>
<keyword evidence="12" id="KW-1185">Reference proteome</keyword>
<evidence type="ECO:0000313" key="11">
    <source>
        <dbReference type="EMBL" id="PTQ94123.1"/>
    </source>
</evidence>
<dbReference type="AlphaFoldDB" id="A0A2T5J6G6"/>
<accession>A0A2T5J6G6</accession>
<dbReference type="PRINTS" id="PR00344">
    <property type="entry name" value="BCTRLSENSOR"/>
</dbReference>
<dbReference type="PANTHER" id="PTHR43047">
    <property type="entry name" value="TWO-COMPONENT HISTIDINE PROTEIN KINASE"/>
    <property type="match status" value="1"/>
</dbReference>
<evidence type="ECO:0000256" key="4">
    <source>
        <dbReference type="ARBA" id="ARBA00022679"/>
    </source>
</evidence>
<keyword evidence="8" id="KW-0175">Coiled coil</keyword>
<dbReference type="SUPFAM" id="SSF47384">
    <property type="entry name" value="Homodimeric domain of signal transducing histidine kinase"/>
    <property type="match status" value="1"/>
</dbReference>
<dbReference type="SMART" id="SM00028">
    <property type="entry name" value="TPR"/>
    <property type="match status" value="6"/>
</dbReference>
<dbReference type="EMBL" id="QAOQ01000007">
    <property type="protein sequence ID" value="PTQ94123.1"/>
    <property type="molecule type" value="Genomic_DNA"/>
</dbReference>
<dbReference type="InterPro" id="IPR019734">
    <property type="entry name" value="TPR_rpt"/>
</dbReference>
<feature type="domain" description="Histidine kinase" evidence="9">
    <location>
        <begin position="378"/>
        <end position="598"/>
    </location>
</feature>
<dbReference type="SUPFAM" id="SSF48452">
    <property type="entry name" value="TPR-like"/>
    <property type="match status" value="2"/>
</dbReference>
<evidence type="ECO:0000259" key="9">
    <source>
        <dbReference type="PROSITE" id="PS50109"/>
    </source>
</evidence>
<dbReference type="EC" id="2.7.13.3" evidence="2"/>
<dbReference type="InterPro" id="IPR005467">
    <property type="entry name" value="His_kinase_dom"/>
</dbReference>
<feature type="repeat" description="TPR" evidence="7">
    <location>
        <begin position="211"/>
        <end position="244"/>
    </location>
</feature>
<dbReference type="InterPro" id="IPR011006">
    <property type="entry name" value="CheY-like_superfamily"/>
</dbReference>
<dbReference type="Pfam" id="PF00072">
    <property type="entry name" value="Response_reg"/>
    <property type="match status" value="1"/>
</dbReference>
<dbReference type="InterPro" id="IPR003594">
    <property type="entry name" value="HATPase_dom"/>
</dbReference>
<feature type="modified residue" description="4-aspartylphosphate" evidence="6">
    <location>
        <position position="666"/>
    </location>
</feature>
<evidence type="ECO:0000256" key="1">
    <source>
        <dbReference type="ARBA" id="ARBA00000085"/>
    </source>
</evidence>
<dbReference type="Gene3D" id="1.10.287.130">
    <property type="match status" value="1"/>
</dbReference>
<feature type="domain" description="Response regulatory" evidence="10">
    <location>
        <begin position="617"/>
        <end position="734"/>
    </location>
</feature>
<reference evidence="11 12" key="1">
    <citation type="submission" date="2018-04" db="EMBL/GenBank/DDBJ databases">
        <title>Genomic Encyclopedia of Archaeal and Bacterial Type Strains, Phase II (KMG-II): from individual species to whole genera.</title>
        <authorList>
            <person name="Goeker M."/>
        </authorList>
    </citation>
    <scope>NUCLEOTIDE SEQUENCE [LARGE SCALE GENOMIC DNA]</scope>
    <source>
        <strain evidence="11 12">DSM 26809</strain>
    </source>
</reference>
<dbReference type="InterPro" id="IPR003661">
    <property type="entry name" value="HisK_dim/P_dom"/>
</dbReference>
<sequence length="735" mass="82871">MNTILPGNNSNVLSLLDEAYKSRISNLTFSIEQAQKALDISRLLNDKALIGKSLNHLSLFYMIRGEYGQSISMAEEAIIYFEELDDDRGIADARYSIAGNYYKTDNFHLGLIYLINCLATYQKYDDHHNQARTQKSLGTIYEFFGDQNNAIKAYEGAIEAAKKAKDISLESNAYNPLSGIYLKQGNVPLALELVERSIAMKNESGDTRGLAFALYGRGKVYLRTGEYAKAEEDFKDAMKIHQSVGEKLGLGMVQRRLAELYLKSGHLAEARNLLEKAITFAEEFNVIIIKFKCEYLMYQLYKSELDTENALKYLERYIAQKEAVINAQTLQIIENYELIKRMESMEKEANLAKERADIIKKKETAEQTAKVKQEFLSTMSHELRTPLNAVVTITSLLKEKSDEEDQRLLDSLKFASNNLLLIINDILDFTKLDAGKMQLDIHPCNFKTLLDNLKQIYGSMAIEKGLKLSLSVADDVAEGYEIDETKLSQILSNLIGNAIKYTEAGRVDININKVKADKHYDILRFIVRDTGVGIPKNFFADLFESFTQPRSVTTRKQGGSGLGLAIVKKLVELHGSKVNVRSKVNYGSEFYFDLKLKPVASITRKTEMPIGQLKNKTVLLAEDNLINAMVARKLLSNWGIISEHVSNGAEAVEKSKEKIFDFILMDIHMPEMNGFDATRNIRESGANPNFATPIFALTADITAEHQEEYASYFNGFLRKPIEIEKLFQALAVGTV</sequence>
<feature type="coiled-coil region" evidence="8">
    <location>
        <begin position="335"/>
        <end position="362"/>
    </location>
</feature>
<dbReference type="Pfam" id="PF13424">
    <property type="entry name" value="TPR_12"/>
    <property type="match status" value="2"/>
</dbReference>
<organism evidence="11 12">
    <name type="scientific">Mucilaginibacter yixingensis</name>
    <dbReference type="NCBI Taxonomy" id="1295612"/>
    <lineage>
        <taxon>Bacteria</taxon>
        <taxon>Pseudomonadati</taxon>
        <taxon>Bacteroidota</taxon>
        <taxon>Sphingobacteriia</taxon>
        <taxon>Sphingobacteriales</taxon>
        <taxon>Sphingobacteriaceae</taxon>
        <taxon>Mucilaginibacter</taxon>
    </lineage>
</organism>
<evidence type="ECO:0000256" key="7">
    <source>
        <dbReference type="PROSITE-ProRule" id="PRU00339"/>
    </source>
</evidence>
<evidence type="ECO:0000259" key="10">
    <source>
        <dbReference type="PROSITE" id="PS50110"/>
    </source>
</evidence>
<protein>
    <recommendedName>
        <fullName evidence="2">histidine kinase</fullName>
        <ecNumber evidence="2">2.7.13.3</ecNumber>
    </recommendedName>
</protein>
<dbReference type="Gene3D" id="3.30.565.10">
    <property type="entry name" value="Histidine kinase-like ATPase, C-terminal domain"/>
    <property type="match status" value="1"/>
</dbReference>
<evidence type="ECO:0000256" key="6">
    <source>
        <dbReference type="PROSITE-ProRule" id="PRU00169"/>
    </source>
</evidence>
<dbReference type="PROSITE" id="PS50109">
    <property type="entry name" value="HIS_KIN"/>
    <property type="match status" value="1"/>
</dbReference>
<dbReference type="SMART" id="SM00387">
    <property type="entry name" value="HATPase_c"/>
    <property type="match status" value="1"/>
</dbReference>
<comment type="catalytic activity">
    <reaction evidence="1">
        <text>ATP + protein L-histidine = ADP + protein N-phospho-L-histidine.</text>
        <dbReference type="EC" id="2.7.13.3"/>
    </reaction>
</comment>
<dbReference type="Pfam" id="PF00512">
    <property type="entry name" value="HisKA"/>
    <property type="match status" value="1"/>
</dbReference>
<dbReference type="PROSITE" id="PS50110">
    <property type="entry name" value="RESPONSE_REGULATORY"/>
    <property type="match status" value="1"/>
</dbReference>
<evidence type="ECO:0000256" key="8">
    <source>
        <dbReference type="SAM" id="Coils"/>
    </source>
</evidence>
<keyword evidence="4" id="KW-0808">Transferase</keyword>
<comment type="caution">
    <text evidence="11">The sequence shown here is derived from an EMBL/GenBank/DDBJ whole genome shotgun (WGS) entry which is preliminary data.</text>
</comment>
<name>A0A2T5J6G6_9SPHI</name>
<dbReference type="InterPro" id="IPR036097">
    <property type="entry name" value="HisK_dim/P_sf"/>
</dbReference>
<dbReference type="Proteomes" id="UP000244168">
    <property type="component" value="Unassembled WGS sequence"/>
</dbReference>
<dbReference type="InterPro" id="IPR036890">
    <property type="entry name" value="HATPase_C_sf"/>
</dbReference>
<dbReference type="RefSeq" id="WP_107830527.1">
    <property type="nucleotide sequence ID" value="NZ_CP160205.1"/>
</dbReference>
<evidence type="ECO:0000256" key="5">
    <source>
        <dbReference type="ARBA" id="ARBA00022777"/>
    </source>
</evidence>
<dbReference type="Gene3D" id="1.25.40.10">
    <property type="entry name" value="Tetratricopeptide repeat domain"/>
    <property type="match status" value="1"/>
</dbReference>
<proteinExistence type="predicted"/>
<dbReference type="CDD" id="cd00082">
    <property type="entry name" value="HisKA"/>
    <property type="match status" value="1"/>
</dbReference>
<dbReference type="CDD" id="cd17546">
    <property type="entry name" value="REC_hyHK_CKI1_RcsC-like"/>
    <property type="match status" value="1"/>
</dbReference>
<dbReference type="Pfam" id="PF02518">
    <property type="entry name" value="HATPase_c"/>
    <property type="match status" value="1"/>
</dbReference>
<dbReference type="PROSITE" id="PS50005">
    <property type="entry name" value="TPR"/>
    <property type="match status" value="1"/>
</dbReference>
<dbReference type="SUPFAM" id="SSF52172">
    <property type="entry name" value="CheY-like"/>
    <property type="match status" value="1"/>
</dbReference>
<dbReference type="SUPFAM" id="SSF55874">
    <property type="entry name" value="ATPase domain of HSP90 chaperone/DNA topoisomerase II/histidine kinase"/>
    <property type="match status" value="1"/>
</dbReference>
<dbReference type="GO" id="GO:0000155">
    <property type="term" value="F:phosphorelay sensor kinase activity"/>
    <property type="evidence" value="ECO:0007669"/>
    <property type="project" value="InterPro"/>
</dbReference>
<evidence type="ECO:0000313" key="12">
    <source>
        <dbReference type="Proteomes" id="UP000244168"/>
    </source>
</evidence>
<dbReference type="SMART" id="SM00388">
    <property type="entry name" value="HisKA"/>
    <property type="match status" value="1"/>
</dbReference>
<evidence type="ECO:0000256" key="3">
    <source>
        <dbReference type="ARBA" id="ARBA00022553"/>
    </source>
</evidence>
<keyword evidence="3 6" id="KW-0597">Phosphoprotein</keyword>
<dbReference type="InterPro" id="IPR001789">
    <property type="entry name" value="Sig_transdc_resp-reg_receiver"/>
</dbReference>
<dbReference type="InterPro" id="IPR004358">
    <property type="entry name" value="Sig_transdc_His_kin-like_C"/>
</dbReference>
<dbReference type="OrthoDB" id="4457677at2"/>
<dbReference type="CDD" id="cd16922">
    <property type="entry name" value="HATPase_EvgS-ArcB-TorS-like"/>
    <property type="match status" value="1"/>
</dbReference>
<gene>
    <name evidence="11" type="ORF">C8P68_107188</name>
</gene>
<keyword evidence="5" id="KW-0418">Kinase</keyword>
<keyword evidence="7" id="KW-0802">TPR repeat</keyword>